<protein>
    <submittedName>
        <fullName evidence="1">Uncharacterized protein</fullName>
    </submittedName>
</protein>
<accession>A0A561PH69</accession>
<keyword evidence="2" id="KW-1185">Reference proteome</keyword>
<dbReference type="EMBL" id="VIWO01000007">
    <property type="protein sequence ID" value="TWF37467.1"/>
    <property type="molecule type" value="Genomic_DNA"/>
</dbReference>
<gene>
    <name evidence="1" type="ORF">FHW36_107403</name>
</gene>
<dbReference type="Proteomes" id="UP000320811">
    <property type="component" value="Unassembled WGS sequence"/>
</dbReference>
<proteinExistence type="predicted"/>
<reference evidence="1 2" key="1">
    <citation type="submission" date="2019-06" db="EMBL/GenBank/DDBJ databases">
        <title>Sorghum-associated microbial communities from plants grown in Nebraska, USA.</title>
        <authorList>
            <person name="Schachtman D."/>
        </authorList>
    </citation>
    <scope>NUCLEOTIDE SEQUENCE [LARGE SCALE GENOMIC DNA]</scope>
    <source>
        <strain evidence="1 2">1209</strain>
    </source>
</reference>
<evidence type="ECO:0000313" key="1">
    <source>
        <dbReference type="EMBL" id="TWF37467.1"/>
    </source>
</evidence>
<sequence>MVTSHARFDKYRKTNFKTKKEKNFFLFFSGRPIKKGATAPGSTVPGFQNSLARFSKDS</sequence>
<comment type="caution">
    <text evidence="1">The sequence shown here is derived from an EMBL/GenBank/DDBJ whole genome shotgun (WGS) entry which is preliminary data.</text>
</comment>
<organism evidence="1 2">
    <name type="scientific">Chitinophaga polysaccharea</name>
    <dbReference type="NCBI Taxonomy" id="1293035"/>
    <lineage>
        <taxon>Bacteria</taxon>
        <taxon>Pseudomonadati</taxon>
        <taxon>Bacteroidota</taxon>
        <taxon>Chitinophagia</taxon>
        <taxon>Chitinophagales</taxon>
        <taxon>Chitinophagaceae</taxon>
        <taxon>Chitinophaga</taxon>
    </lineage>
</organism>
<dbReference type="AlphaFoldDB" id="A0A561PH69"/>
<evidence type="ECO:0000313" key="2">
    <source>
        <dbReference type="Proteomes" id="UP000320811"/>
    </source>
</evidence>
<name>A0A561PH69_9BACT</name>